<accession>A0A1I5XFR1</accession>
<gene>
    <name evidence="2" type="ORF">SAMN05421854_110202</name>
</gene>
<feature type="compositionally biased region" description="Basic and acidic residues" evidence="1">
    <location>
        <begin position="82"/>
        <end position="101"/>
    </location>
</feature>
<name>A0A1I5XFR1_9PSEU</name>
<evidence type="ECO:0000313" key="2">
    <source>
        <dbReference type="EMBL" id="SFQ30803.1"/>
    </source>
</evidence>
<dbReference type="STRING" id="112413.SAMN05421854_110202"/>
<protein>
    <submittedName>
        <fullName evidence="2">Uncharacterized protein</fullName>
    </submittedName>
</protein>
<sequence length="114" mass="12435">MSRAGTIGCMADTHSLETTAAYISAVDLLGTRRTAALGLVSLADIWRRDPRFRESAVPILTAMLSGDYDEATRDEARRLFAEFADEADRDRPPASRHERGAMRSQPPTPDAATA</sequence>
<organism evidence="2 3">
    <name type="scientific">Amycolatopsis rubida</name>
    <dbReference type="NCBI Taxonomy" id="112413"/>
    <lineage>
        <taxon>Bacteria</taxon>
        <taxon>Bacillati</taxon>
        <taxon>Actinomycetota</taxon>
        <taxon>Actinomycetes</taxon>
        <taxon>Pseudonocardiales</taxon>
        <taxon>Pseudonocardiaceae</taxon>
        <taxon>Amycolatopsis</taxon>
    </lineage>
</organism>
<dbReference type="AlphaFoldDB" id="A0A1I5XFR1"/>
<dbReference type="Proteomes" id="UP000199137">
    <property type="component" value="Unassembled WGS sequence"/>
</dbReference>
<reference evidence="2 3" key="1">
    <citation type="submission" date="2016-10" db="EMBL/GenBank/DDBJ databases">
        <authorList>
            <person name="de Groot N.N."/>
        </authorList>
    </citation>
    <scope>NUCLEOTIDE SEQUENCE [LARGE SCALE GENOMIC DNA]</scope>
    <source>
        <strain evidence="2 3">DSM 44637</strain>
    </source>
</reference>
<evidence type="ECO:0000313" key="3">
    <source>
        <dbReference type="Proteomes" id="UP000199137"/>
    </source>
</evidence>
<proteinExistence type="predicted"/>
<feature type="region of interest" description="Disordered" evidence="1">
    <location>
        <begin position="82"/>
        <end position="114"/>
    </location>
</feature>
<evidence type="ECO:0000256" key="1">
    <source>
        <dbReference type="SAM" id="MobiDB-lite"/>
    </source>
</evidence>
<dbReference type="EMBL" id="FOWC01000010">
    <property type="protein sequence ID" value="SFQ30803.1"/>
    <property type="molecule type" value="Genomic_DNA"/>
</dbReference>